<keyword evidence="1" id="KW-0175">Coiled coil</keyword>
<keyword evidence="3" id="KW-1185">Reference proteome</keyword>
<organism evidence="2 3">
    <name type="scientific">Desmophyllum pertusum</name>
    <dbReference type="NCBI Taxonomy" id="174260"/>
    <lineage>
        <taxon>Eukaryota</taxon>
        <taxon>Metazoa</taxon>
        <taxon>Cnidaria</taxon>
        <taxon>Anthozoa</taxon>
        <taxon>Hexacorallia</taxon>
        <taxon>Scleractinia</taxon>
        <taxon>Caryophylliina</taxon>
        <taxon>Caryophylliidae</taxon>
        <taxon>Desmophyllum</taxon>
    </lineage>
</organism>
<dbReference type="EMBL" id="MU825897">
    <property type="protein sequence ID" value="KAJ7383555.1"/>
    <property type="molecule type" value="Genomic_DNA"/>
</dbReference>
<comment type="caution">
    <text evidence="2">The sequence shown here is derived from an EMBL/GenBank/DDBJ whole genome shotgun (WGS) entry which is preliminary data.</text>
</comment>
<dbReference type="Proteomes" id="UP001163046">
    <property type="component" value="Unassembled WGS sequence"/>
</dbReference>
<name>A0A9W9ZLD8_9CNID</name>
<evidence type="ECO:0000256" key="1">
    <source>
        <dbReference type="SAM" id="Coils"/>
    </source>
</evidence>
<gene>
    <name evidence="2" type="ORF">OS493_027218</name>
</gene>
<sequence>MPFIIEALTGFDMDNLKKLLRNSFNTSLVLSLDDDDSLFENPTLSGLSFERGISMVGLFRMPEDCRHDKMCKSAKSMLESEQWYRIQGLVKRDGFNLAGMVNRNYVLGNGLVLRENMLQFSVNDDSSFTVQTKLGFPKEPLSFVGNINFDNGSVELSMKSEDAVYRSYKGGYLTFDQLVLNTEIMNSIPLQKLPLKGRMTLGKAGSGHAIMAPCSISYQAMQPDFSRVESKLLPEVTMYHIVEAMEINATLPFPLAYAPFVGGLEVLYDPMLKSKTNFSMTGKLRIFDRHFDCAINMNSSDHIHLTSSYTKSPFVLSNGFILVQESKEVSKSGPRLDVDIAPFDVKVKLVGFARVLGTGSPTEIKISDAGTEFPVKGNLFDISSTGLFISSPEIMGGTSESSSFEAYGCLPGIHDKVLNAVDILIKAAATEADSFIHQATENLKEAKNYYRKATNNEEFYRQKLADEETILEKRNREVWLAEQRYNSSCQLDECKKSCIGCPDWNRCCSRDVFGSCVECPSWNKCCYKTGDPVCVARNHGCDHIRRVASGNLEDAKDIYLDQKRRVDNVTQSVFDSEFSKGKTKAVLDAAGKALSLIDRDSTIGIEASKSIKHVGLENVLKIQSICFQAPVDSLATSCINMSVNASVMGSDEVKTLPFHACLNKELVPRMGRFLANFLFPDIGSAKQKRSLISEEKNSLPEGFGDDGSLTVFLRDRGLLRRARDVEIADERENIEPFWDLIQQHDPLKEVKKASPPNHPSMGNLKRKWKIPASKTGKCKIYHQLLDICRDMMKTVKKMYGTYMYERYLFAKEKDRFTRKLKRVTKQLEISGTFDTYEATYACAAV</sequence>
<evidence type="ECO:0000313" key="2">
    <source>
        <dbReference type="EMBL" id="KAJ7383555.1"/>
    </source>
</evidence>
<feature type="coiled-coil region" evidence="1">
    <location>
        <begin position="436"/>
        <end position="463"/>
    </location>
</feature>
<dbReference type="AlphaFoldDB" id="A0A9W9ZLD8"/>
<accession>A0A9W9ZLD8</accession>
<protein>
    <submittedName>
        <fullName evidence="2">Uncharacterized protein</fullName>
    </submittedName>
</protein>
<proteinExistence type="predicted"/>
<evidence type="ECO:0000313" key="3">
    <source>
        <dbReference type="Proteomes" id="UP001163046"/>
    </source>
</evidence>
<dbReference type="OrthoDB" id="6021359at2759"/>
<reference evidence="2" key="1">
    <citation type="submission" date="2023-01" db="EMBL/GenBank/DDBJ databases">
        <title>Genome assembly of the deep-sea coral Lophelia pertusa.</title>
        <authorList>
            <person name="Herrera S."/>
            <person name="Cordes E."/>
        </authorList>
    </citation>
    <scope>NUCLEOTIDE SEQUENCE</scope>
    <source>
        <strain evidence="2">USNM1676648</strain>
        <tissue evidence="2">Polyp</tissue>
    </source>
</reference>